<evidence type="ECO:0000313" key="5">
    <source>
        <dbReference type="Proteomes" id="UP000644756"/>
    </source>
</evidence>
<protein>
    <recommendedName>
        <fullName evidence="3">SLH domain-containing protein</fullName>
    </recommendedName>
</protein>
<dbReference type="Proteomes" id="UP000644756">
    <property type="component" value="Unassembled WGS sequence"/>
</dbReference>
<evidence type="ECO:0000259" key="3">
    <source>
        <dbReference type="PROSITE" id="PS51272"/>
    </source>
</evidence>
<name>A0A917FWW3_9BACL</name>
<comment type="caution">
    <text evidence="4">The sequence shown here is derived from an EMBL/GenBank/DDBJ whole genome shotgun (WGS) entry which is preliminary data.</text>
</comment>
<gene>
    <name evidence="4" type="ORF">GCM10010916_28270</name>
</gene>
<proteinExistence type="predicted"/>
<feature type="chain" id="PRO_5039282325" description="SLH domain-containing protein" evidence="2">
    <location>
        <begin position="26"/>
        <end position="330"/>
    </location>
</feature>
<keyword evidence="5" id="KW-1185">Reference proteome</keyword>
<sequence length="330" mass="36428">MRKKPFIMIVTAMIFLLAIGQSVWAFSDTANDPNAQKIDELKQMGILNGKNDGTFKPGDNLTNAAGAALLVKGLDLNIDHIRFIKEPKASDYYTNVKDDAWYSNAFIIAHLNGLDIPKDVDPSEAMSREQFAHSLFRAMMTKGDYAFIELYMMIEDEADVTPAYMNSIQKLLISKISQLDKDNKFLPKEAITRSEAAGWLHGAIQFVKHVEPIPPLDEETIPFPLYDMKYDVKEINEEVHEVTVTAQAPHPGYGMKINSITFEEGKAIIQIGVIMPDPTALYPQVITELKATTYIGSEYEPVLQEVSPIADGGGSDSSHASVDSDAAPAA</sequence>
<reference evidence="4" key="2">
    <citation type="submission" date="2020-09" db="EMBL/GenBank/DDBJ databases">
        <authorList>
            <person name="Sun Q."/>
            <person name="Zhou Y."/>
        </authorList>
    </citation>
    <scope>NUCLEOTIDE SEQUENCE</scope>
    <source>
        <strain evidence="4">CGMCC 1.12987</strain>
    </source>
</reference>
<dbReference type="RefSeq" id="WP_188531715.1">
    <property type="nucleotide sequence ID" value="NZ_BMGR01000009.1"/>
</dbReference>
<dbReference type="Pfam" id="PF00395">
    <property type="entry name" value="SLH"/>
    <property type="match status" value="2"/>
</dbReference>
<dbReference type="InterPro" id="IPR001119">
    <property type="entry name" value="SLH_dom"/>
</dbReference>
<feature type="signal peptide" evidence="2">
    <location>
        <begin position="1"/>
        <end position="25"/>
    </location>
</feature>
<feature type="region of interest" description="Disordered" evidence="1">
    <location>
        <begin position="307"/>
        <end position="330"/>
    </location>
</feature>
<feature type="compositionally biased region" description="Low complexity" evidence="1">
    <location>
        <begin position="316"/>
        <end position="330"/>
    </location>
</feature>
<keyword evidence="2" id="KW-0732">Signal</keyword>
<dbReference type="EMBL" id="BMGR01000009">
    <property type="protein sequence ID" value="GGG09729.1"/>
    <property type="molecule type" value="Genomic_DNA"/>
</dbReference>
<evidence type="ECO:0000313" key="4">
    <source>
        <dbReference type="EMBL" id="GGG09729.1"/>
    </source>
</evidence>
<dbReference type="AlphaFoldDB" id="A0A917FWW3"/>
<evidence type="ECO:0000256" key="2">
    <source>
        <dbReference type="SAM" id="SignalP"/>
    </source>
</evidence>
<feature type="domain" description="SLH" evidence="3">
    <location>
        <begin position="21"/>
        <end position="84"/>
    </location>
</feature>
<organism evidence="4 5">
    <name type="scientific">Paenibacillus abyssi</name>
    <dbReference type="NCBI Taxonomy" id="1340531"/>
    <lineage>
        <taxon>Bacteria</taxon>
        <taxon>Bacillati</taxon>
        <taxon>Bacillota</taxon>
        <taxon>Bacilli</taxon>
        <taxon>Bacillales</taxon>
        <taxon>Paenibacillaceae</taxon>
        <taxon>Paenibacillus</taxon>
    </lineage>
</organism>
<reference evidence="4" key="1">
    <citation type="journal article" date="2014" name="Int. J. Syst. Evol. Microbiol.">
        <title>Complete genome sequence of Corynebacterium casei LMG S-19264T (=DSM 44701T), isolated from a smear-ripened cheese.</title>
        <authorList>
            <consortium name="US DOE Joint Genome Institute (JGI-PGF)"/>
            <person name="Walter F."/>
            <person name="Albersmeier A."/>
            <person name="Kalinowski J."/>
            <person name="Ruckert C."/>
        </authorList>
    </citation>
    <scope>NUCLEOTIDE SEQUENCE</scope>
    <source>
        <strain evidence="4">CGMCC 1.12987</strain>
    </source>
</reference>
<evidence type="ECO:0000256" key="1">
    <source>
        <dbReference type="SAM" id="MobiDB-lite"/>
    </source>
</evidence>
<dbReference type="PROSITE" id="PS51272">
    <property type="entry name" value="SLH"/>
    <property type="match status" value="1"/>
</dbReference>
<accession>A0A917FWW3</accession>